<keyword evidence="1" id="KW-0808">Transferase</keyword>
<dbReference type="RefSeq" id="WP_257932275.1">
    <property type="nucleotide sequence ID" value="NZ_JAMZED010000048.1"/>
</dbReference>
<proteinExistence type="predicted"/>
<dbReference type="Gene3D" id="3.40.50.620">
    <property type="entry name" value="HUPs"/>
    <property type="match status" value="1"/>
</dbReference>
<evidence type="ECO:0000256" key="1">
    <source>
        <dbReference type="ARBA" id="ARBA00022679"/>
    </source>
</evidence>
<dbReference type="InterPro" id="IPR004821">
    <property type="entry name" value="Cyt_trans-like"/>
</dbReference>
<evidence type="ECO:0000313" key="4">
    <source>
        <dbReference type="EMBL" id="MCR6505996.1"/>
    </source>
</evidence>
<dbReference type="PANTHER" id="PTHR43793">
    <property type="entry name" value="FAD SYNTHASE"/>
    <property type="match status" value="1"/>
</dbReference>
<protein>
    <submittedName>
        <fullName evidence="5">Adenylyltransferase/cytidyltransferase family protein</fullName>
    </submittedName>
</protein>
<dbReference type="AlphaFoldDB" id="A0A9X2NVE1"/>
<dbReference type="EMBL" id="JAMZEE010000001">
    <property type="protein sequence ID" value="MCR6506720.1"/>
    <property type="molecule type" value="Genomic_DNA"/>
</dbReference>
<dbReference type="SUPFAM" id="SSF52374">
    <property type="entry name" value="Nucleotidylyl transferase"/>
    <property type="match status" value="1"/>
</dbReference>
<comment type="caution">
    <text evidence="5">The sequence shown here is derived from an EMBL/GenBank/DDBJ whole genome shotgun (WGS) entry which is preliminary data.</text>
</comment>
<evidence type="ECO:0000259" key="3">
    <source>
        <dbReference type="Pfam" id="PF01467"/>
    </source>
</evidence>
<dbReference type="InterPro" id="IPR050385">
    <property type="entry name" value="Archaeal_FAD_synthase"/>
</dbReference>
<sequence>MKKVLTVGVFDLLHIGHIELFRKAKALGDYLIVAVQDSDCVFQFKPDASLVYSTEERCYMVSAIRYVDEVVVYRNVGDIVDEVDFDLFAKGPDQSHAGFQRVVDYCGENDKEVVVMARTEGISSSELKDLIKCMK</sequence>
<name>A0A9X2NVE1_9BACE</name>
<keyword evidence="2 5" id="KW-0548">Nucleotidyltransferase</keyword>
<keyword evidence="6" id="KW-1185">Reference proteome</keyword>
<gene>
    <name evidence="5" type="ORF">M1B78_00690</name>
    <name evidence="4" type="ORF">M1B79_15300</name>
</gene>
<dbReference type="NCBIfam" id="TIGR00125">
    <property type="entry name" value="cyt_tran_rel"/>
    <property type="match status" value="1"/>
</dbReference>
<evidence type="ECO:0000313" key="7">
    <source>
        <dbReference type="Proteomes" id="UP001143810"/>
    </source>
</evidence>
<evidence type="ECO:0000313" key="6">
    <source>
        <dbReference type="Proteomes" id="UP001143192"/>
    </source>
</evidence>
<accession>A0A9X2NVE1</accession>
<evidence type="ECO:0000256" key="2">
    <source>
        <dbReference type="ARBA" id="ARBA00022695"/>
    </source>
</evidence>
<dbReference type="EMBL" id="JAMZED010000048">
    <property type="protein sequence ID" value="MCR6505996.1"/>
    <property type="molecule type" value="Genomic_DNA"/>
</dbReference>
<reference evidence="5" key="1">
    <citation type="journal article" date="2022" name="Arch. Microbiol.">
        <title>Bacteroides muris sp. nov. isolated from the cecum of wild-derived house mice.</title>
        <authorList>
            <person name="Fokt H."/>
            <person name="Unni R."/>
            <person name="Repnik U."/>
            <person name="Schmitz R.A."/>
            <person name="Bramkamp M."/>
            <person name="Baines J.F."/>
            <person name="Unterweger D."/>
        </authorList>
    </citation>
    <scope>NUCLEOTIDE SEQUENCE</scope>
    <source>
        <strain evidence="4">KH365_2</strain>
        <strain evidence="5">KH569_7</strain>
    </source>
</reference>
<organism evidence="5 7">
    <name type="scientific">Bacteroides muris</name>
    <name type="common">ex Fokt et al. 2023</name>
    <dbReference type="NCBI Taxonomy" id="2937417"/>
    <lineage>
        <taxon>Bacteria</taxon>
        <taxon>Pseudomonadati</taxon>
        <taxon>Bacteroidota</taxon>
        <taxon>Bacteroidia</taxon>
        <taxon>Bacteroidales</taxon>
        <taxon>Bacteroidaceae</taxon>
        <taxon>Bacteroides</taxon>
    </lineage>
</organism>
<dbReference type="GO" id="GO:0016779">
    <property type="term" value="F:nucleotidyltransferase activity"/>
    <property type="evidence" value="ECO:0007669"/>
    <property type="project" value="UniProtKB-KW"/>
</dbReference>
<evidence type="ECO:0000313" key="5">
    <source>
        <dbReference type="EMBL" id="MCR6506720.1"/>
    </source>
</evidence>
<dbReference type="Proteomes" id="UP001143192">
    <property type="component" value="Unassembled WGS sequence"/>
</dbReference>
<dbReference type="Proteomes" id="UP001143810">
    <property type="component" value="Unassembled WGS sequence"/>
</dbReference>
<reference evidence="5" key="2">
    <citation type="submission" date="2022-04" db="EMBL/GenBank/DDBJ databases">
        <authorList>
            <person name="Fokt H."/>
            <person name="Baines J."/>
        </authorList>
    </citation>
    <scope>NUCLEOTIDE SEQUENCE</scope>
    <source>
        <strain evidence="4">KH365_2</strain>
        <strain evidence="5">KH569_7</strain>
    </source>
</reference>
<dbReference type="PANTHER" id="PTHR43793:SF1">
    <property type="entry name" value="FAD SYNTHASE"/>
    <property type="match status" value="1"/>
</dbReference>
<feature type="domain" description="Cytidyltransferase-like" evidence="3">
    <location>
        <begin position="5"/>
        <end position="128"/>
    </location>
</feature>
<dbReference type="Pfam" id="PF01467">
    <property type="entry name" value="CTP_transf_like"/>
    <property type="match status" value="1"/>
</dbReference>
<dbReference type="InterPro" id="IPR014729">
    <property type="entry name" value="Rossmann-like_a/b/a_fold"/>
</dbReference>